<dbReference type="Pfam" id="PF02441">
    <property type="entry name" value="Flavoprotein"/>
    <property type="match status" value="1"/>
</dbReference>
<dbReference type="InterPro" id="IPR036551">
    <property type="entry name" value="Flavin_trans-like"/>
</dbReference>
<keyword evidence="1" id="KW-0812">Transmembrane</keyword>
<keyword evidence="1" id="KW-1133">Transmembrane helix</keyword>
<evidence type="ECO:0000313" key="3">
    <source>
        <dbReference type="EMBL" id="GAA3014373.1"/>
    </source>
</evidence>
<proteinExistence type="predicted"/>
<feature type="domain" description="Flavoprotein" evidence="2">
    <location>
        <begin position="17"/>
        <end position="156"/>
    </location>
</feature>
<comment type="caution">
    <text evidence="3">The sequence shown here is derived from an EMBL/GenBank/DDBJ whole genome shotgun (WGS) entry which is preliminary data.</text>
</comment>
<accession>A0ABP6KJV3</accession>
<name>A0ABP6KJV3_9ACTN</name>
<keyword evidence="4" id="KW-1185">Reference proteome</keyword>
<evidence type="ECO:0000259" key="2">
    <source>
        <dbReference type="Pfam" id="PF02441"/>
    </source>
</evidence>
<evidence type="ECO:0000256" key="1">
    <source>
        <dbReference type="SAM" id="Phobius"/>
    </source>
</evidence>
<sequence length="208" mass="22281">MSDTPAGRRPPEFGGERLLVVGTGAIAVMYLPFWLNWLTTAYRDLEVQVVLTTSAERFVSGEALSVLVRREVVPDRWPEEARPDALHVRLTEWSDSVVVYPACVNFISRLALGLADTPALLTLQCTSAPIAVAPSLPPGALDNPILQRHLATLAERRNVVVSPVQAVPSLTTGRRDAAGAPPLSTLIAMLEELRVSLSGEGSPAAEAV</sequence>
<gene>
    <name evidence="3" type="ORF">GCM10017559_42080</name>
</gene>
<protein>
    <submittedName>
        <fullName evidence="3">Flavoprotein</fullName>
    </submittedName>
</protein>
<reference evidence="4" key="1">
    <citation type="journal article" date="2019" name="Int. J. Syst. Evol. Microbiol.">
        <title>The Global Catalogue of Microorganisms (GCM) 10K type strain sequencing project: providing services to taxonomists for standard genome sequencing and annotation.</title>
        <authorList>
            <consortium name="The Broad Institute Genomics Platform"/>
            <consortium name="The Broad Institute Genome Sequencing Center for Infectious Disease"/>
            <person name="Wu L."/>
            <person name="Ma J."/>
        </authorList>
    </citation>
    <scope>NUCLEOTIDE SEQUENCE [LARGE SCALE GENOMIC DNA]</scope>
    <source>
        <strain evidence="4">JCM 3106</strain>
    </source>
</reference>
<dbReference type="InterPro" id="IPR003382">
    <property type="entry name" value="Flavoprotein"/>
</dbReference>
<dbReference type="RefSeq" id="WP_344897961.1">
    <property type="nucleotide sequence ID" value="NZ_BAAAWD010000011.1"/>
</dbReference>
<feature type="transmembrane region" description="Helical" evidence="1">
    <location>
        <begin position="18"/>
        <end position="37"/>
    </location>
</feature>
<evidence type="ECO:0000313" key="4">
    <source>
        <dbReference type="Proteomes" id="UP001499930"/>
    </source>
</evidence>
<dbReference type="Gene3D" id="3.40.50.1950">
    <property type="entry name" value="Flavin prenyltransferase-like"/>
    <property type="match status" value="1"/>
</dbReference>
<dbReference type="EMBL" id="BAAAWD010000011">
    <property type="protein sequence ID" value="GAA3014373.1"/>
    <property type="molecule type" value="Genomic_DNA"/>
</dbReference>
<keyword evidence="1" id="KW-0472">Membrane</keyword>
<dbReference type="PANTHER" id="PTHR14359">
    <property type="entry name" value="HOMO-OLIGOMERIC FLAVIN CONTAINING CYS DECARBOXYLASE FAMILY"/>
    <property type="match status" value="1"/>
</dbReference>
<dbReference type="SUPFAM" id="SSF52507">
    <property type="entry name" value="Homo-oligomeric flavin-containing Cys decarboxylases, HFCD"/>
    <property type="match status" value="1"/>
</dbReference>
<dbReference type="PANTHER" id="PTHR14359:SF6">
    <property type="entry name" value="PHOSPHOPANTOTHENOYLCYSTEINE DECARBOXYLASE"/>
    <property type="match status" value="1"/>
</dbReference>
<organism evidence="3 4">
    <name type="scientific">Streptosporangium longisporum</name>
    <dbReference type="NCBI Taxonomy" id="46187"/>
    <lineage>
        <taxon>Bacteria</taxon>
        <taxon>Bacillati</taxon>
        <taxon>Actinomycetota</taxon>
        <taxon>Actinomycetes</taxon>
        <taxon>Streptosporangiales</taxon>
        <taxon>Streptosporangiaceae</taxon>
        <taxon>Streptosporangium</taxon>
    </lineage>
</organism>
<dbReference type="Proteomes" id="UP001499930">
    <property type="component" value="Unassembled WGS sequence"/>
</dbReference>